<name>A0A7Z9BRQ8_9CYAN</name>
<gene>
    <name evidence="1" type="ORF">PL9631_450037</name>
</gene>
<dbReference type="EMBL" id="CZCS02000185">
    <property type="protein sequence ID" value="VXD19461.1"/>
    <property type="molecule type" value="Genomic_DNA"/>
</dbReference>
<comment type="caution">
    <text evidence="1">The sequence shown here is derived from an EMBL/GenBank/DDBJ whole genome shotgun (WGS) entry which is preliminary data.</text>
</comment>
<evidence type="ECO:0000313" key="2">
    <source>
        <dbReference type="Proteomes" id="UP000182190"/>
    </source>
</evidence>
<accession>A0A7Z9BRQ8</accession>
<dbReference type="AlphaFoldDB" id="A0A7Z9BRQ8"/>
<evidence type="ECO:0000313" key="1">
    <source>
        <dbReference type="EMBL" id="VXD19461.1"/>
    </source>
</evidence>
<protein>
    <submittedName>
        <fullName evidence="1">Uncharacterized protein</fullName>
    </submittedName>
</protein>
<dbReference type="Proteomes" id="UP000182190">
    <property type="component" value="Unassembled WGS sequence"/>
</dbReference>
<sequence>MNVTYSDNPSTSLQSLQFLPAAW</sequence>
<organism evidence="1 2">
    <name type="scientific">Planktothrix paucivesiculata PCC 9631</name>
    <dbReference type="NCBI Taxonomy" id="671071"/>
    <lineage>
        <taxon>Bacteria</taxon>
        <taxon>Bacillati</taxon>
        <taxon>Cyanobacteriota</taxon>
        <taxon>Cyanophyceae</taxon>
        <taxon>Oscillatoriophycideae</taxon>
        <taxon>Oscillatoriales</taxon>
        <taxon>Microcoleaceae</taxon>
        <taxon>Planktothrix</taxon>
    </lineage>
</organism>
<reference evidence="1" key="1">
    <citation type="submission" date="2019-10" db="EMBL/GenBank/DDBJ databases">
        <authorList>
            <consortium name="Genoscope - CEA"/>
            <person name="William W."/>
        </authorList>
    </citation>
    <scope>NUCLEOTIDE SEQUENCE [LARGE SCALE GENOMIC DNA]</scope>
    <source>
        <strain evidence="1">BBR_PRJEB10994</strain>
    </source>
</reference>
<keyword evidence="2" id="KW-1185">Reference proteome</keyword>
<proteinExistence type="predicted"/>